<proteinExistence type="predicted"/>
<accession>A0A9W5B5M6</accession>
<feature type="region of interest" description="Disordered" evidence="2">
    <location>
        <begin position="707"/>
        <end position="756"/>
    </location>
</feature>
<feature type="transmembrane region" description="Helical" evidence="3">
    <location>
        <begin position="487"/>
        <end position="513"/>
    </location>
</feature>
<gene>
    <name evidence="5" type="ORF">AGR2A_Lc70063</name>
</gene>
<protein>
    <submittedName>
        <fullName evidence="5">Phage tail tape measure protein, core region</fullName>
    </submittedName>
</protein>
<keyword evidence="3" id="KW-1133">Transmembrane helix</keyword>
<dbReference type="PANTHER" id="PTHR37813">
    <property type="entry name" value="FELS-2 PROPHAGE PROTEIN"/>
    <property type="match status" value="1"/>
</dbReference>
<dbReference type="Pfam" id="PF10145">
    <property type="entry name" value="PhageMin_Tail"/>
    <property type="match status" value="1"/>
</dbReference>
<feature type="compositionally biased region" description="Polar residues" evidence="2">
    <location>
        <begin position="710"/>
        <end position="719"/>
    </location>
</feature>
<evidence type="ECO:0000259" key="4">
    <source>
        <dbReference type="Pfam" id="PF10145"/>
    </source>
</evidence>
<name>A0A9W5B5M6_9HYPH</name>
<feature type="transmembrane region" description="Helical" evidence="3">
    <location>
        <begin position="520"/>
        <end position="546"/>
    </location>
</feature>
<evidence type="ECO:0000256" key="3">
    <source>
        <dbReference type="SAM" id="Phobius"/>
    </source>
</evidence>
<dbReference type="PANTHER" id="PTHR37813:SF1">
    <property type="entry name" value="FELS-2 PROPHAGE PROTEIN"/>
    <property type="match status" value="1"/>
</dbReference>
<feature type="compositionally biased region" description="Low complexity" evidence="2">
    <location>
        <begin position="742"/>
        <end position="756"/>
    </location>
</feature>
<dbReference type="NCBIfam" id="TIGR01760">
    <property type="entry name" value="tape_meas_TP901"/>
    <property type="match status" value="1"/>
</dbReference>
<evidence type="ECO:0000256" key="2">
    <source>
        <dbReference type="SAM" id="MobiDB-lite"/>
    </source>
</evidence>
<feature type="transmembrane region" description="Helical" evidence="3">
    <location>
        <begin position="552"/>
        <end position="571"/>
    </location>
</feature>
<feature type="compositionally biased region" description="Polar residues" evidence="2">
    <location>
        <begin position="726"/>
        <end position="741"/>
    </location>
</feature>
<dbReference type="EMBL" id="FBVY01000036">
    <property type="protein sequence ID" value="CUW99278.1"/>
    <property type="molecule type" value="Genomic_DNA"/>
</dbReference>
<evidence type="ECO:0000313" key="5">
    <source>
        <dbReference type="EMBL" id="CUW99278.1"/>
    </source>
</evidence>
<feature type="transmembrane region" description="Helical" evidence="3">
    <location>
        <begin position="455"/>
        <end position="475"/>
    </location>
</feature>
<evidence type="ECO:0000313" key="6">
    <source>
        <dbReference type="Proteomes" id="UP000191933"/>
    </source>
</evidence>
<dbReference type="AlphaFoldDB" id="A0A9W5B5M6"/>
<keyword evidence="6" id="KW-1185">Reference proteome</keyword>
<sequence>MDISFVIRLIDQLTGPAKKVKSGLLDLGQAAKEGFSGAIKDGFTVENIENATKNAEAALRDARGRMLGAFGQAMTLAAPIFKGANFQDAFIDFANVAEIPIDRMGEIEARLIAQTRTTGKNKTELLQILATYVGKGMDLDESLAAIEATGRASTATKAEVGDMGNAGYAVMDNLKVAATDLAKAFDVMASTGKSGSFELKDMARNFPELTANASALKMQGVPAVASLAAALQIAMKSAGSADQAANNMSNFLGKITSPDTVKNFKKMGIDIEKEMKSAAAKGTDPLLHSLELIKKATGGDQYKMGELFADKKVLDFLRALIPNLEDYKRIRDEAGAASGVIDKDFVNVMSGLKTQIKGLVTEIDNLFSAGGALLPVVQDIVLRGTAIVRMVNDWTTANPELTATIVKITAGLLAASVAMRVASYAFAAMRLSAIGFTSTFLRFQDGRNIATGWRIIAGAWRFAAGSASALGSALLPVAGRIPMLRNAIAGLSFISAASGGGLAGSLSAVTAALTAFASGLASIVAGITAPVWAIAAVLAAAGFAVWKYWDRISSFASGFAGPIVAFFNTGVEGVTNALSRLVDHIGSALNIDPASIAAFKASMAKMFDFSEMIEAAKEKLGEIWKAITSFFSQEQLSDADKGAMRAAGAALGDAVVDGFKMAFEALYGWLTGVPGRIRDAIGSIDLSGLIKPPAWMSGLFGSEEGAASMQPYQPQQSGATPPAAGDTTSNVTINQNVTQNISSPDPKAAGDAAASKLGASISSARSSALNDGAAP</sequence>
<comment type="caution">
    <text evidence="5">The sequence shown here is derived from an EMBL/GenBank/DDBJ whole genome shotgun (WGS) entry which is preliminary data.</text>
</comment>
<feature type="domain" description="Phage tail tape measure protein" evidence="4">
    <location>
        <begin position="116"/>
        <end position="300"/>
    </location>
</feature>
<organism evidence="5 6">
    <name type="scientific">Agrobacterium genomosp. 2 str. CFBP 5494</name>
    <dbReference type="NCBI Taxonomy" id="1183436"/>
    <lineage>
        <taxon>Bacteria</taxon>
        <taxon>Pseudomonadati</taxon>
        <taxon>Pseudomonadota</taxon>
        <taxon>Alphaproteobacteria</taxon>
        <taxon>Hyphomicrobiales</taxon>
        <taxon>Rhizobiaceae</taxon>
        <taxon>Rhizobium/Agrobacterium group</taxon>
        <taxon>Agrobacterium</taxon>
        <taxon>Agrobacterium tumefaciens complex</taxon>
    </lineage>
</organism>
<keyword evidence="3" id="KW-0472">Membrane</keyword>
<reference evidence="5 6" key="1">
    <citation type="submission" date="2016-01" db="EMBL/GenBank/DDBJ databases">
        <authorList>
            <person name="Regsiter A."/>
            <person name="william w."/>
        </authorList>
    </citation>
    <scope>NUCLEOTIDE SEQUENCE [LARGE SCALE GENOMIC DNA]</scope>
    <source>
        <strain evidence="5 6">CFBP 5494</strain>
    </source>
</reference>
<evidence type="ECO:0000256" key="1">
    <source>
        <dbReference type="ARBA" id="ARBA00022612"/>
    </source>
</evidence>
<dbReference type="RefSeq" id="WP_080823262.1">
    <property type="nucleotide sequence ID" value="NZ_LT009719.1"/>
</dbReference>
<keyword evidence="3" id="KW-0812">Transmembrane</keyword>
<dbReference type="InterPro" id="IPR010090">
    <property type="entry name" value="Phage_tape_meas"/>
</dbReference>
<dbReference type="Proteomes" id="UP000191933">
    <property type="component" value="Unassembled WGS sequence"/>
</dbReference>
<keyword evidence="1" id="KW-1188">Viral release from host cell</keyword>